<organism evidence="3 4">
    <name type="scientific">Coptis chinensis</name>
    <dbReference type="NCBI Taxonomy" id="261450"/>
    <lineage>
        <taxon>Eukaryota</taxon>
        <taxon>Viridiplantae</taxon>
        <taxon>Streptophyta</taxon>
        <taxon>Embryophyta</taxon>
        <taxon>Tracheophyta</taxon>
        <taxon>Spermatophyta</taxon>
        <taxon>Magnoliopsida</taxon>
        <taxon>Ranunculales</taxon>
        <taxon>Ranunculaceae</taxon>
        <taxon>Coptidoideae</taxon>
        <taxon>Coptis</taxon>
    </lineage>
</organism>
<sequence length="406" mass="43044">MGCCGRSSTHAKNHPHAQTMTTNSPTETSNLPKQELLLQIPECTLNLIEGGESTVLVKGDFTLIRLLDENTSLAFIVKVGNDIQWPLTKDEPVVKLNKLNYLFSLPLKDGDPLSYGVSFSEQFSSDLALFDTFLKEHSCFSVASTLSVDGNRAVNWKEYAPRIEDYNGVLAKAIAAGTGHLVRGIFVCSNAYTKQVQKGGEMITEKNTAYAEGSTVNNSGNGNKSGLNKGLKRVRKLSKTTEKMSKSLLNGVGFVTGSVVKPIARSPAGKALLANVPGEVLLASLDAVNKILDAAEVAEKQALSATSKVASRMVSNKFGESAGEATEHVLATAGHCAGTAWNIFKIRKAVNPATSLRSSVLKNAVGTKRVVVGVIKSVNPNGGKFTNSVAKKNCTCGSLLGGRGSK</sequence>
<dbReference type="OrthoDB" id="1719420at2759"/>
<dbReference type="PANTHER" id="PTHR21068">
    <property type="entry name" value="SPARTIN"/>
    <property type="match status" value="1"/>
</dbReference>
<dbReference type="InterPro" id="IPR045036">
    <property type="entry name" value="Spartin-like"/>
</dbReference>
<protein>
    <recommendedName>
        <fullName evidence="2">Senescence domain-containing protein</fullName>
    </recommendedName>
</protein>
<evidence type="ECO:0000313" key="3">
    <source>
        <dbReference type="EMBL" id="KAF9616028.1"/>
    </source>
</evidence>
<evidence type="ECO:0000259" key="2">
    <source>
        <dbReference type="Pfam" id="PF06911"/>
    </source>
</evidence>
<accession>A0A835M1C5</accession>
<name>A0A835M1C5_9MAGN</name>
<dbReference type="Pfam" id="PF06911">
    <property type="entry name" value="Senescence"/>
    <property type="match status" value="1"/>
</dbReference>
<feature type="region of interest" description="Disordered" evidence="1">
    <location>
        <begin position="1"/>
        <end position="29"/>
    </location>
</feature>
<dbReference type="InterPro" id="IPR009686">
    <property type="entry name" value="Senescence/spartin_C"/>
</dbReference>
<proteinExistence type="predicted"/>
<feature type="domain" description="Senescence" evidence="2">
    <location>
        <begin position="172"/>
        <end position="362"/>
    </location>
</feature>
<feature type="compositionally biased region" description="Polar residues" evidence="1">
    <location>
        <begin position="16"/>
        <end position="29"/>
    </location>
</feature>
<gene>
    <name evidence="3" type="ORF">IFM89_027967</name>
</gene>
<keyword evidence="4" id="KW-1185">Reference proteome</keyword>
<reference evidence="3 4" key="1">
    <citation type="submission" date="2020-10" db="EMBL/GenBank/DDBJ databases">
        <title>The Coptis chinensis genome and diversification of protoberbering-type alkaloids.</title>
        <authorList>
            <person name="Wang B."/>
            <person name="Shu S."/>
            <person name="Song C."/>
            <person name="Liu Y."/>
        </authorList>
    </citation>
    <scope>NUCLEOTIDE SEQUENCE [LARGE SCALE GENOMIC DNA]</scope>
    <source>
        <strain evidence="3">HL-2020</strain>
        <tissue evidence="3">Leaf</tissue>
    </source>
</reference>
<dbReference type="GO" id="GO:0005886">
    <property type="term" value="C:plasma membrane"/>
    <property type="evidence" value="ECO:0007669"/>
    <property type="project" value="TreeGrafter"/>
</dbReference>
<evidence type="ECO:0000313" key="4">
    <source>
        <dbReference type="Proteomes" id="UP000631114"/>
    </source>
</evidence>
<dbReference type="AlphaFoldDB" id="A0A835M1C5"/>
<evidence type="ECO:0000256" key="1">
    <source>
        <dbReference type="SAM" id="MobiDB-lite"/>
    </source>
</evidence>
<dbReference type="EMBL" id="JADFTS010000003">
    <property type="protein sequence ID" value="KAF9616028.1"/>
    <property type="molecule type" value="Genomic_DNA"/>
</dbReference>
<dbReference type="PANTHER" id="PTHR21068:SF36">
    <property type="entry name" value="SENESCENCE_DEHYDRATION-ASSOCIATED PROTEIN-LIKE PROTEIN"/>
    <property type="match status" value="1"/>
</dbReference>
<dbReference type="Proteomes" id="UP000631114">
    <property type="component" value="Unassembled WGS sequence"/>
</dbReference>
<comment type="caution">
    <text evidence="3">The sequence shown here is derived from an EMBL/GenBank/DDBJ whole genome shotgun (WGS) entry which is preliminary data.</text>
</comment>